<dbReference type="SUPFAM" id="SSF52038">
    <property type="entry name" value="Barstar-related"/>
    <property type="match status" value="1"/>
</dbReference>
<evidence type="ECO:0000313" key="5">
    <source>
        <dbReference type="Proteomes" id="UP001596203"/>
    </source>
</evidence>
<evidence type="ECO:0000259" key="3">
    <source>
        <dbReference type="Pfam" id="PF01337"/>
    </source>
</evidence>
<dbReference type="Proteomes" id="UP001596203">
    <property type="component" value="Unassembled WGS sequence"/>
</dbReference>
<accession>A0ABW1K8G7</accession>
<name>A0ABW1K8G7_9ACTN</name>
<dbReference type="RefSeq" id="WP_377420118.1">
    <property type="nucleotide sequence ID" value="NZ_JBHSPR010000008.1"/>
</dbReference>
<dbReference type="Pfam" id="PF01337">
    <property type="entry name" value="Barstar"/>
    <property type="match status" value="1"/>
</dbReference>
<feature type="region of interest" description="Disordered" evidence="2">
    <location>
        <begin position="1"/>
        <end position="32"/>
    </location>
</feature>
<protein>
    <submittedName>
        <fullName evidence="4">Barstar family protein</fullName>
    </submittedName>
</protein>
<keyword evidence="5" id="KW-1185">Reference proteome</keyword>
<proteinExistence type="inferred from homology"/>
<dbReference type="InterPro" id="IPR035905">
    <property type="entry name" value="Barstar-like_sf"/>
</dbReference>
<reference evidence="5" key="1">
    <citation type="journal article" date="2019" name="Int. J. Syst. Evol. Microbiol.">
        <title>The Global Catalogue of Microorganisms (GCM) 10K type strain sequencing project: providing services to taxonomists for standard genome sequencing and annotation.</title>
        <authorList>
            <consortium name="The Broad Institute Genomics Platform"/>
            <consortium name="The Broad Institute Genome Sequencing Center for Infectious Disease"/>
            <person name="Wu L."/>
            <person name="Ma J."/>
        </authorList>
    </citation>
    <scope>NUCLEOTIDE SEQUENCE [LARGE SCALE GENOMIC DNA]</scope>
    <source>
        <strain evidence="5">ZS-35-S2</strain>
    </source>
</reference>
<dbReference type="Gene3D" id="3.30.370.10">
    <property type="entry name" value="Barstar-like"/>
    <property type="match status" value="1"/>
</dbReference>
<dbReference type="EMBL" id="JBHSPR010000008">
    <property type="protein sequence ID" value="MFC6016583.1"/>
    <property type="molecule type" value="Genomic_DNA"/>
</dbReference>
<feature type="domain" description="Barstar (barnase inhibitor)" evidence="3">
    <location>
        <begin position="27"/>
        <end position="105"/>
    </location>
</feature>
<evidence type="ECO:0000256" key="2">
    <source>
        <dbReference type="SAM" id="MobiDB-lite"/>
    </source>
</evidence>
<organism evidence="4 5">
    <name type="scientific">Plantactinospora solaniradicis</name>
    <dbReference type="NCBI Taxonomy" id="1723736"/>
    <lineage>
        <taxon>Bacteria</taxon>
        <taxon>Bacillati</taxon>
        <taxon>Actinomycetota</taxon>
        <taxon>Actinomycetes</taxon>
        <taxon>Micromonosporales</taxon>
        <taxon>Micromonosporaceae</taxon>
        <taxon>Plantactinospora</taxon>
    </lineage>
</organism>
<evidence type="ECO:0000256" key="1">
    <source>
        <dbReference type="ARBA" id="ARBA00006845"/>
    </source>
</evidence>
<dbReference type="InterPro" id="IPR000468">
    <property type="entry name" value="Barstar"/>
</dbReference>
<sequence>MPEQFDPAPPSWLTVSTDPAPPDATPVSGAGSRTRAGLFTEWAARLRFPAHFGRNWDAFEDCLTDLVMEQPRTLLVTDAAELLADEPAGQFGILLAVLGTIADRTSTGPAGPALRVILHAGPAGDAELRRRLIAALD</sequence>
<comment type="caution">
    <text evidence="4">The sequence shown here is derived from an EMBL/GenBank/DDBJ whole genome shotgun (WGS) entry which is preliminary data.</text>
</comment>
<comment type="similarity">
    <text evidence="1">Belongs to the barstar family.</text>
</comment>
<gene>
    <name evidence="4" type="ORF">ACFP2T_10260</name>
</gene>
<evidence type="ECO:0000313" key="4">
    <source>
        <dbReference type="EMBL" id="MFC6016583.1"/>
    </source>
</evidence>